<keyword evidence="1" id="KW-0472">Membrane</keyword>
<keyword evidence="3" id="KW-1185">Reference proteome</keyword>
<dbReference type="EMBL" id="JACHJP010000002">
    <property type="protein sequence ID" value="MBB4914966.1"/>
    <property type="molecule type" value="Genomic_DNA"/>
</dbReference>
<keyword evidence="1" id="KW-0812">Transmembrane</keyword>
<gene>
    <name evidence="2" type="ORF">FHS44_002051</name>
</gene>
<comment type="caution">
    <text evidence="2">The sequence shown here is derived from an EMBL/GenBank/DDBJ whole genome shotgun (WGS) entry which is preliminary data.</text>
</comment>
<organism evidence="2 3">
    <name type="scientific">Streptosporangium saharense</name>
    <dbReference type="NCBI Taxonomy" id="1706840"/>
    <lineage>
        <taxon>Bacteria</taxon>
        <taxon>Bacillati</taxon>
        <taxon>Actinomycetota</taxon>
        <taxon>Actinomycetes</taxon>
        <taxon>Streptosporangiales</taxon>
        <taxon>Streptosporangiaceae</taxon>
        <taxon>Streptosporangium</taxon>
    </lineage>
</organism>
<dbReference type="AlphaFoldDB" id="A0A7W7QKW3"/>
<keyword evidence="1" id="KW-1133">Transmembrane helix</keyword>
<evidence type="ECO:0000313" key="2">
    <source>
        <dbReference type="EMBL" id="MBB4914966.1"/>
    </source>
</evidence>
<protein>
    <submittedName>
        <fullName evidence="2">Uncharacterized protein</fullName>
    </submittedName>
</protein>
<proteinExistence type="predicted"/>
<reference evidence="2 3" key="1">
    <citation type="submission" date="2020-08" db="EMBL/GenBank/DDBJ databases">
        <title>Genomic Encyclopedia of Type Strains, Phase III (KMG-III): the genomes of soil and plant-associated and newly described type strains.</title>
        <authorList>
            <person name="Whitman W."/>
        </authorList>
    </citation>
    <scope>NUCLEOTIDE SEQUENCE [LARGE SCALE GENOMIC DNA]</scope>
    <source>
        <strain evidence="2 3">CECT 8840</strain>
    </source>
</reference>
<feature type="transmembrane region" description="Helical" evidence="1">
    <location>
        <begin position="12"/>
        <end position="31"/>
    </location>
</feature>
<evidence type="ECO:0000313" key="3">
    <source>
        <dbReference type="Proteomes" id="UP000552644"/>
    </source>
</evidence>
<name>A0A7W7QKW3_9ACTN</name>
<evidence type="ECO:0000256" key="1">
    <source>
        <dbReference type="SAM" id="Phobius"/>
    </source>
</evidence>
<dbReference type="Proteomes" id="UP000552644">
    <property type="component" value="Unassembled WGS sequence"/>
</dbReference>
<accession>A0A7W7QKW3</accession>
<sequence length="113" mass="12476">MGKRSRRVRLWWSGAGLTTAVGIVITILVLGTGGEVLPDAATSSCAYVIDGPAGVYPSPDTRTAPIKFKKKRDRVNLLDDSPRSAEWARVFTPRDQPGFHWMLTRQLGPRRPC</sequence>